<sequence>MLSNGEFVISAAAVKKYGPLIEQINSGTLPHFASGGKVPSKWHGHSLEYWQQRYASGTDYLQLKQAIANDKKSLAEKELYGPKDKNGKQHEKRYVLRGIDRRVANSQLKDDQRALADANTARAFVKKYGSFASAIKARDKAKDRDQAASEKKSALAASSSEVRTSATRGEIKDAVTGGLDSAYGAIDQLISASKDTNLSKSQRSSLAKAAKDAEPQLRALYKQADGIEKSLGKAKDHLADVKGVWSSAREAVKGAFNLSDAYSASGTMHSDSVGNVWYDAATKGYTKAGILSTAKTQVATAKSFATKLAAVQKRLGSTPAAYAIIQQAMGIFGQDPEQGVQFVTALQSMSAAELLELKNDYYGFTNSKTGAAAIAAGAVADSYSVGGLDAANKSADDLSKSLDDVNKKLSNIGDSVTNAMLSPYGYKLVGGKVVKKAAGGWVSGPGTSTSDSVPALLSDGEFVVNAAAAKANGGLLEWINSQPATTILPTRPTVVQSSSGTTVSLAGARVVVKVGEREFDGYVSETAGRVVAAHTAAQDRQAAYTGGGF</sequence>
<accession>A0ABQ6I8Z4</accession>
<proteinExistence type="predicted"/>
<keyword evidence="3" id="KW-1185">Reference proteome</keyword>
<comment type="caution">
    <text evidence="2">The sequence shown here is derived from an EMBL/GenBank/DDBJ whole genome shotgun (WGS) entry which is preliminary data.</text>
</comment>
<reference evidence="3" key="1">
    <citation type="journal article" date="2019" name="Int. J. Syst. Evol. Microbiol.">
        <title>The Global Catalogue of Microorganisms (GCM) 10K type strain sequencing project: providing services to taxonomists for standard genome sequencing and annotation.</title>
        <authorList>
            <consortium name="The Broad Institute Genomics Platform"/>
            <consortium name="The Broad Institute Genome Sequencing Center for Infectious Disease"/>
            <person name="Wu L."/>
            <person name="Ma J."/>
        </authorList>
    </citation>
    <scope>NUCLEOTIDE SEQUENCE [LARGE SCALE GENOMIC DNA]</scope>
    <source>
        <strain evidence="3">NBRC 106348</strain>
    </source>
</reference>
<feature type="region of interest" description="Disordered" evidence="1">
    <location>
        <begin position="139"/>
        <end position="167"/>
    </location>
</feature>
<gene>
    <name evidence="2" type="ORF">GCM10025864_39640</name>
</gene>
<evidence type="ECO:0000313" key="2">
    <source>
        <dbReference type="EMBL" id="GMA26205.1"/>
    </source>
</evidence>
<name>A0ABQ6I8Z4_9MICO</name>
<evidence type="ECO:0000256" key="1">
    <source>
        <dbReference type="SAM" id="MobiDB-lite"/>
    </source>
</evidence>
<dbReference type="Proteomes" id="UP001157091">
    <property type="component" value="Unassembled WGS sequence"/>
</dbReference>
<dbReference type="EMBL" id="BSUK01000001">
    <property type="protein sequence ID" value="GMA26205.1"/>
    <property type="molecule type" value="Genomic_DNA"/>
</dbReference>
<protein>
    <submittedName>
        <fullName evidence="2">Uncharacterized protein</fullName>
    </submittedName>
</protein>
<dbReference type="RefSeq" id="WP_284294559.1">
    <property type="nucleotide sequence ID" value="NZ_BSUK01000001.1"/>
</dbReference>
<feature type="compositionally biased region" description="Basic and acidic residues" evidence="1">
    <location>
        <begin position="139"/>
        <end position="153"/>
    </location>
</feature>
<organism evidence="2 3">
    <name type="scientific">Luteimicrobium album</name>
    <dbReference type="NCBI Taxonomy" id="1054550"/>
    <lineage>
        <taxon>Bacteria</taxon>
        <taxon>Bacillati</taxon>
        <taxon>Actinomycetota</taxon>
        <taxon>Actinomycetes</taxon>
        <taxon>Micrococcales</taxon>
        <taxon>Luteimicrobium</taxon>
    </lineage>
</organism>
<evidence type="ECO:0000313" key="3">
    <source>
        <dbReference type="Proteomes" id="UP001157091"/>
    </source>
</evidence>